<dbReference type="SUPFAM" id="SSF53335">
    <property type="entry name" value="S-adenosyl-L-methionine-dependent methyltransferases"/>
    <property type="match status" value="1"/>
</dbReference>
<evidence type="ECO:0000256" key="4">
    <source>
        <dbReference type="ARBA" id="ARBA00022691"/>
    </source>
</evidence>
<evidence type="ECO:0000313" key="8">
    <source>
        <dbReference type="Proteomes" id="UP000002407"/>
    </source>
</evidence>
<dbReference type="PROSITE" id="PS50222">
    <property type="entry name" value="EF_HAND_2"/>
    <property type="match status" value="1"/>
</dbReference>
<keyword evidence="2 7" id="KW-0489">Methyltransferase</keyword>
<feature type="domain" description="EF-hand" evidence="6">
    <location>
        <begin position="295"/>
        <end position="330"/>
    </location>
</feature>
<sequence>MENEKFLSEQILTYLGNKRALLDFIGEGVEFVKKELKKEKLFCADLFSGSGIVARFLKANSEFLIANDLETYSKITNECYLSNISADFMSEISKIRTEILNEVYENLTPGFITELYAPKNDKNIMPEERVFYTHKNAVFIDSARREISKISPEMQKFFIAPLLYEASTHANTSGVFKGFYKNKKGIGQFGGEGRNALKRILGDISLPLPVFSNFSVPFSIEQKDANKLAGELENCDICYLDPPYNQHPYGSNYFMLNLIAKYERPNEISQVSGIAQGWNKSVYNKKTRAAEAFFDLISKLKAKFVLISFNNEGFIDKSEFIKNLEKFGKLNILEKKYNTFRGSRNLNNRKIYVTEILYILKKN</sequence>
<dbReference type="GO" id="GO:0032259">
    <property type="term" value="P:methylation"/>
    <property type="evidence" value="ECO:0007669"/>
    <property type="project" value="UniProtKB-KW"/>
</dbReference>
<dbReference type="EMBL" id="CP000776">
    <property type="protein sequence ID" value="ABS52219.1"/>
    <property type="molecule type" value="Genomic_DNA"/>
</dbReference>
<accession>A7I2B5</accession>
<gene>
    <name evidence="7" type="ordered locus">CHAB381_1100</name>
</gene>
<dbReference type="EC" id="2.1.1.72" evidence="1"/>
<name>A7I2B5_CAMHC</name>
<evidence type="ECO:0000256" key="2">
    <source>
        <dbReference type="ARBA" id="ARBA00022603"/>
    </source>
</evidence>
<dbReference type="InterPro" id="IPR012327">
    <property type="entry name" value="MeTrfase_D12"/>
</dbReference>
<evidence type="ECO:0000256" key="3">
    <source>
        <dbReference type="ARBA" id="ARBA00022679"/>
    </source>
</evidence>
<dbReference type="REBASE" id="15933">
    <property type="entry name" value="M.Cho381ORF1100P"/>
</dbReference>
<evidence type="ECO:0000259" key="6">
    <source>
        <dbReference type="PROSITE" id="PS50222"/>
    </source>
</evidence>
<dbReference type="InterPro" id="IPR029063">
    <property type="entry name" value="SAM-dependent_MTases_sf"/>
</dbReference>
<dbReference type="GO" id="GO:0003676">
    <property type="term" value="F:nucleic acid binding"/>
    <property type="evidence" value="ECO:0007669"/>
    <property type="project" value="InterPro"/>
</dbReference>
<dbReference type="Pfam" id="PF02086">
    <property type="entry name" value="MethyltransfD12"/>
    <property type="match status" value="1"/>
</dbReference>
<protein>
    <recommendedName>
        <fullName evidence="1">site-specific DNA-methyltransferase (adenine-specific)</fullName>
        <ecNumber evidence="1">2.1.1.72</ecNumber>
    </recommendedName>
</protein>
<evidence type="ECO:0000256" key="5">
    <source>
        <dbReference type="ARBA" id="ARBA00047942"/>
    </source>
</evidence>
<dbReference type="GO" id="GO:0005509">
    <property type="term" value="F:calcium ion binding"/>
    <property type="evidence" value="ECO:0007669"/>
    <property type="project" value="InterPro"/>
</dbReference>
<dbReference type="GO" id="GO:0009307">
    <property type="term" value="P:DNA restriction-modification system"/>
    <property type="evidence" value="ECO:0007669"/>
    <property type="project" value="InterPro"/>
</dbReference>
<organism evidence="7 8">
    <name type="scientific">Campylobacter hominis (strain ATCC BAA-381 / DSM 21671 / CCUG 45161 / LMG 19568 / NCTC 13146 / CH001A)</name>
    <dbReference type="NCBI Taxonomy" id="360107"/>
    <lineage>
        <taxon>Bacteria</taxon>
        <taxon>Pseudomonadati</taxon>
        <taxon>Campylobacterota</taxon>
        <taxon>Epsilonproteobacteria</taxon>
        <taxon>Campylobacterales</taxon>
        <taxon>Campylobacteraceae</taxon>
        <taxon>Campylobacter</taxon>
    </lineage>
</organism>
<keyword evidence="3 7" id="KW-0808">Transferase</keyword>
<dbReference type="PRINTS" id="PR00505">
    <property type="entry name" value="D12N6MTFRASE"/>
</dbReference>
<dbReference type="Proteomes" id="UP000002407">
    <property type="component" value="Chromosome"/>
</dbReference>
<dbReference type="InterPro" id="IPR002048">
    <property type="entry name" value="EF_hand_dom"/>
</dbReference>
<keyword evidence="4" id="KW-0949">S-adenosyl-L-methionine</keyword>
<dbReference type="AlphaFoldDB" id="A7I2B5"/>
<proteinExistence type="predicted"/>
<evidence type="ECO:0000313" key="7">
    <source>
        <dbReference type="EMBL" id="ABS52219.1"/>
    </source>
</evidence>
<keyword evidence="8" id="KW-1185">Reference proteome</keyword>
<dbReference type="OrthoDB" id="9805629at2"/>
<dbReference type="eggNOG" id="COG3392">
    <property type="taxonomic scope" value="Bacteria"/>
</dbReference>
<dbReference type="STRING" id="360107.CHAB381_1100"/>
<evidence type="ECO:0000256" key="1">
    <source>
        <dbReference type="ARBA" id="ARBA00011900"/>
    </source>
</evidence>
<dbReference type="HOGENOM" id="CLU_034356_0_0_7"/>
<dbReference type="PROSITE" id="PS00092">
    <property type="entry name" value="N6_MTASE"/>
    <property type="match status" value="1"/>
</dbReference>
<dbReference type="GO" id="GO:0009007">
    <property type="term" value="F:site-specific DNA-methyltransferase (adenine-specific) activity"/>
    <property type="evidence" value="ECO:0007669"/>
    <property type="project" value="UniProtKB-EC"/>
</dbReference>
<reference evidence="8" key="1">
    <citation type="submission" date="2007-07" db="EMBL/GenBank/DDBJ databases">
        <title>Complete genome sequence of Campylobacter hominis ATCC BAA-381, a commensal isolated from the human gastrointestinal tract.</title>
        <authorList>
            <person name="Fouts D.E."/>
            <person name="Mongodin E.F."/>
            <person name="Puiu D."/>
            <person name="Sebastian Y."/>
            <person name="Miller W.G."/>
            <person name="Mandrell R.E."/>
            <person name="Nelson K.E."/>
        </authorList>
    </citation>
    <scope>NUCLEOTIDE SEQUENCE [LARGE SCALE GENOMIC DNA]</scope>
    <source>
        <strain evidence="8">ATCC BAA-381 / LMG 19568 / NCTC 13146 / CH001A</strain>
    </source>
</reference>
<dbReference type="InterPro" id="IPR002052">
    <property type="entry name" value="DNA_methylase_N6_adenine_CS"/>
</dbReference>
<comment type="catalytic activity">
    <reaction evidence="5">
        <text>a 2'-deoxyadenosine in DNA + S-adenosyl-L-methionine = an N(6)-methyl-2'-deoxyadenosine in DNA + S-adenosyl-L-homocysteine + H(+)</text>
        <dbReference type="Rhea" id="RHEA:15197"/>
        <dbReference type="Rhea" id="RHEA-COMP:12418"/>
        <dbReference type="Rhea" id="RHEA-COMP:12419"/>
        <dbReference type="ChEBI" id="CHEBI:15378"/>
        <dbReference type="ChEBI" id="CHEBI:57856"/>
        <dbReference type="ChEBI" id="CHEBI:59789"/>
        <dbReference type="ChEBI" id="CHEBI:90615"/>
        <dbReference type="ChEBI" id="CHEBI:90616"/>
        <dbReference type="EC" id="2.1.1.72"/>
    </reaction>
</comment>
<dbReference type="KEGG" id="cha:CHAB381_1100"/>